<name>A0A4Y7TES9_COPMI</name>
<keyword evidence="4" id="KW-1185">Reference proteome</keyword>
<dbReference type="PROSITE" id="PS50115">
    <property type="entry name" value="ARFGAP"/>
    <property type="match status" value="1"/>
</dbReference>
<dbReference type="Proteomes" id="UP000298030">
    <property type="component" value="Unassembled WGS sequence"/>
</dbReference>
<protein>
    <submittedName>
        <fullName evidence="3">Arf GTPase activating protein</fullName>
    </submittedName>
</protein>
<evidence type="ECO:0000313" key="3">
    <source>
        <dbReference type="EMBL" id="TEB32685.1"/>
    </source>
</evidence>
<proteinExistence type="predicted"/>
<dbReference type="InterPro" id="IPR001164">
    <property type="entry name" value="ArfGAP_dom"/>
</dbReference>
<feature type="non-terminal residue" evidence="3">
    <location>
        <position position="51"/>
    </location>
</feature>
<evidence type="ECO:0000259" key="2">
    <source>
        <dbReference type="PROSITE" id="PS50115"/>
    </source>
</evidence>
<accession>A0A4Y7TES9</accession>
<feature type="non-terminal residue" evidence="3">
    <location>
        <position position="1"/>
    </location>
</feature>
<dbReference type="OrthoDB" id="10266696at2759"/>
<dbReference type="STRING" id="71717.A0A4Y7TES9"/>
<organism evidence="3 4">
    <name type="scientific">Coprinellus micaceus</name>
    <name type="common">Glistening ink-cap mushroom</name>
    <name type="synonym">Coprinus micaceus</name>
    <dbReference type="NCBI Taxonomy" id="71717"/>
    <lineage>
        <taxon>Eukaryota</taxon>
        <taxon>Fungi</taxon>
        <taxon>Dikarya</taxon>
        <taxon>Basidiomycota</taxon>
        <taxon>Agaricomycotina</taxon>
        <taxon>Agaricomycetes</taxon>
        <taxon>Agaricomycetidae</taxon>
        <taxon>Agaricales</taxon>
        <taxon>Agaricineae</taxon>
        <taxon>Psathyrellaceae</taxon>
        <taxon>Coprinellus</taxon>
    </lineage>
</organism>
<dbReference type="SMART" id="SM00105">
    <property type="entry name" value="ArfGap"/>
    <property type="match status" value="1"/>
</dbReference>
<feature type="domain" description="Arf-GAP" evidence="2">
    <location>
        <begin position="1"/>
        <end position="51"/>
    </location>
</feature>
<reference evidence="3 4" key="1">
    <citation type="journal article" date="2019" name="Nat. Ecol. Evol.">
        <title>Megaphylogeny resolves global patterns of mushroom evolution.</title>
        <authorList>
            <person name="Varga T."/>
            <person name="Krizsan K."/>
            <person name="Foldi C."/>
            <person name="Dima B."/>
            <person name="Sanchez-Garcia M."/>
            <person name="Sanchez-Ramirez S."/>
            <person name="Szollosi G.J."/>
            <person name="Szarkandi J.G."/>
            <person name="Papp V."/>
            <person name="Albert L."/>
            <person name="Andreopoulos W."/>
            <person name="Angelini C."/>
            <person name="Antonin V."/>
            <person name="Barry K.W."/>
            <person name="Bougher N.L."/>
            <person name="Buchanan P."/>
            <person name="Buyck B."/>
            <person name="Bense V."/>
            <person name="Catcheside P."/>
            <person name="Chovatia M."/>
            <person name="Cooper J."/>
            <person name="Damon W."/>
            <person name="Desjardin D."/>
            <person name="Finy P."/>
            <person name="Geml J."/>
            <person name="Haridas S."/>
            <person name="Hughes K."/>
            <person name="Justo A."/>
            <person name="Karasinski D."/>
            <person name="Kautmanova I."/>
            <person name="Kiss B."/>
            <person name="Kocsube S."/>
            <person name="Kotiranta H."/>
            <person name="LaButti K.M."/>
            <person name="Lechner B.E."/>
            <person name="Liimatainen K."/>
            <person name="Lipzen A."/>
            <person name="Lukacs Z."/>
            <person name="Mihaltcheva S."/>
            <person name="Morgado L.N."/>
            <person name="Niskanen T."/>
            <person name="Noordeloos M.E."/>
            <person name="Ohm R.A."/>
            <person name="Ortiz-Santana B."/>
            <person name="Ovrebo C."/>
            <person name="Racz N."/>
            <person name="Riley R."/>
            <person name="Savchenko A."/>
            <person name="Shiryaev A."/>
            <person name="Soop K."/>
            <person name="Spirin V."/>
            <person name="Szebenyi C."/>
            <person name="Tomsovsky M."/>
            <person name="Tulloss R.E."/>
            <person name="Uehling J."/>
            <person name="Grigoriev I.V."/>
            <person name="Vagvolgyi C."/>
            <person name="Papp T."/>
            <person name="Martin F.M."/>
            <person name="Miettinen O."/>
            <person name="Hibbett D.S."/>
            <person name="Nagy L.G."/>
        </authorList>
    </citation>
    <scope>NUCLEOTIDE SEQUENCE [LARGE SCALE GENOMIC DNA]</scope>
    <source>
        <strain evidence="3 4">FP101781</strain>
    </source>
</reference>
<comment type="caution">
    <text evidence="3">The sequence shown here is derived from an EMBL/GenBank/DDBJ whole genome shotgun (WGS) entry which is preliminary data.</text>
</comment>
<evidence type="ECO:0000313" key="4">
    <source>
        <dbReference type="Proteomes" id="UP000298030"/>
    </source>
</evidence>
<dbReference type="PANTHER" id="PTHR45705">
    <property type="entry name" value="FI20236P1"/>
    <property type="match status" value="1"/>
</dbReference>
<keyword evidence="1" id="KW-0862">Zinc</keyword>
<keyword evidence="1" id="KW-0863">Zinc-finger</keyword>
<dbReference type="EMBL" id="QPFP01000014">
    <property type="protein sequence ID" value="TEB32685.1"/>
    <property type="molecule type" value="Genomic_DNA"/>
</dbReference>
<sequence>CADCKARNPRWTSHNLGIFICMNCASIHRKLGTHITKVKSMTMDTWTKEQV</sequence>
<dbReference type="PRINTS" id="PR00405">
    <property type="entry name" value="REVINTRACTNG"/>
</dbReference>
<dbReference type="SUPFAM" id="SSF57863">
    <property type="entry name" value="ArfGap/RecO-like zinc finger"/>
    <property type="match status" value="1"/>
</dbReference>
<dbReference type="InterPro" id="IPR051718">
    <property type="entry name" value="ARF_GTPase-activating"/>
</dbReference>
<dbReference type="GO" id="GO:0005737">
    <property type="term" value="C:cytoplasm"/>
    <property type="evidence" value="ECO:0007669"/>
    <property type="project" value="TreeGrafter"/>
</dbReference>
<dbReference type="AlphaFoldDB" id="A0A4Y7TES9"/>
<keyword evidence="1" id="KW-0479">Metal-binding</keyword>
<dbReference type="PANTHER" id="PTHR45705:SF1">
    <property type="entry name" value="FI20236P1"/>
    <property type="match status" value="1"/>
</dbReference>
<evidence type="ECO:0000256" key="1">
    <source>
        <dbReference type="PROSITE-ProRule" id="PRU00288"/>
    </source>
</evidence>
<dbReference type="InterPro" id="IPR037278">
    <property type="entry name" value="ARFGAP/RecO"/>
</dbReference>
<dbReference type="Pfam" id="PF01412">
    <property type="entry name" value="ArfGap"/>
    <property type="match status" value="1"/>
</dbReference>
<gene>
    <name evidence="3" type="ORF">FA13DRAFT_1616743</name>
</gene>
<dbReference type="Gene3D" id="1.10.220.150">
    <property type="entry name" value="Arf GTPase activating protein"/>
    <property type="match status" value="1"/>
</dbReference>
<dbReference type="InterPro" id="IPR038508">
    <property type="entry name" value="ArfGAP_dom_sf"/>
</dbReference>
<dbReference type="GO" id="GO:0008270">
    <property type="term" value="F:zinc ion binding"/>
    <property type="evidence" value="ECO:0007669"/>
    <property type="project" value="UniProtKB-KW"/>
</dbReference>
<dbReference type="GO" id="GO:0005096">
    <property type="term" value="F:GTPase activator activity"/>
    <property type="evidence" value="ECO:0007669"/>
    <property type="project" value="InterPro"/>
</dbReference>